<organism evidence="1 2">
    <name type="scientific">Melastoma candidum</name>
    <dbReference type="NCBI Taxonomy" id="119954"/>
    <lineage>
        <taxon>Eukaryota</taxon>
        <taxon>Viridiplantae</taxon>
        <taxon>Streptophyta</taxon>
        <taxon>Embryophyta</taxon>
        <taxon>Tracheophyta</taxon>
        <taxon>Spermatophyta</taxon>
        <taxon>Magnoliopsida</taxon>
        <taxon>eudicotyledons</taxon>
        <taxon>Gunneridae</taxon>
        <taxon>Pentapetalae</taxon>
        <taxon>rosids</taxon>
        <taxon>malvids</taxon>
        <taxon>Myrtales</taxon>
        <taxon>Melastomataceae</taxon>
        <taxon>Melastomatoideae</taxon>
        <taxon>Melastomateae</taxon>
        <taxon>Melastoma</taxon>
    </lineage>
</organism>
<protein>
    <submittedName>
        <fullName evidence="1">Uncharacterized protein</fullName>
    </submittedName>
</protein>
<keyword evidence="2" id="KW-1185">Reference proteome</keyword>
<accession>A0ACB9LHC7</accession>
<sequence>MAKALGGLTGVRELEEMLLRGRMYKDEAERARHFGIFKSNVEFIQSFNRDGDTSYSLGISKFGDMTVEIFSIGSPI</sequence>
<dbReference type="Proteomes" id="UP001057402">
    <property type="component" value="Chromosome 11"/>
</dbReference>
<evidence type="ECO:0000313" key="1">
    <source>
        <dbReference type="EMBL" id="KAI4310719.1"/>
    </source>
</evidence>
<name>A0ACB9LHC7_9MYRT</name>
<comment type="caution">
    <text evidence="1">The sequence shown here is derived from an EMBL/GenBank/DDBJ whole genome shotgun (WGS) entry which is preliminary data.</text>
</comment>
<proteinExistence type="predicted"/>
<dbReference type="EMBL" id="CM042890">
    <property type="protein sequence ID" value="KAI4310719.1"/>
    <property type="molecule type" value="Genomic_DNA"/>
</dbReference>
<reference evidence="2" key="1">
    <citation type="journal article" date="2023" name="Front. Plant Sci.">
        <title>Chromosomal-level genome assembly of Melastoma candidum provides insights into trichome evolution.</title>
        <authorList>
            <person name="Zhong Y."/>
            <person name="Wu W."/>
            <person name="Sun C."/>
            <person name="Zou P."/>
            <person name="Liu Y."/>
            <person name="Dai S."/>
            <person name="Zhou R."/>
        </authorList>
    </citation>
    <scope>NUCLEOTIDE SEQUENCE [LARGE SCALE GENOMIC DNA]</scope>
</reference>
<gene>
    <name evidence="1" type="ORF">MLD38_035673</name>
</gene>
<evidence type="ECO:0000313" key="2">
    <source>
        <dbReference type="Proteomes" id="UP001057402"/>
    </source>
</evidence>